<accession>A0A1B0A962</accession>
<dbReference type="EnsemblMetazoa" id="GPAI038252-RA">
    <property type="protein sequence ID" value="GPAI038252-PA"/>
    <property type="gene ID" value="GPAI038252"/>
</dbReference>
<reference evidence="1" key="2">
    <citation type="submission" date="2020-05" db="UniProtKB">
        <authorList>
            <consortium name="EnsemblMetazoa"/>
        </authorList>
    </citation>
    <scope>IDENTIFICATION</scope>
    <source>
        <strain evidence="1">IAEA</strain>
    </source>
</reference>
<dbReference type="VEuPathDB" id="VectorBase:GPAI038252"/>
<evidence type="ECO:0000313" key="2">
    <source>
        <dbReference type="Proteomes" id="UP000092445"/>
    </source>
</evidence>
<dbReference type="Proteomes" id="UP000092445">
    <property type="component" value="Unassembled WGS sequence"/>
</dbReference>
<proteinExistence type="predicted"/>
<reference evidence="2" key="1">
    <citation type="submission" date="2014-03" db="EMBL/GenBank/DDBJ databases">
        <authorList>
            <person name="Aksoy S."/>
            <person name="Warren W."/>
            <person name="Wilson R.K."/>
        </authorList>
    </citation>
    <scope>NUCLEOTIDE SEQUENCE [LARGE SCALE GENOMIC DNA]</scope>
    <source>
        <strain evidence="2">IAEA</strain>
    </source>
</reference>
<organism evidence="1 2">
    <name type="scientific">Glossina pallidipes</name>
    <name type="common">Tsetse fly</name>
    <dbReference type="NCBI Taxonomy" id="7398"/>
    <lineage>
        <taxon>Eukaryota</taxon>
        <taxon>Metazoa</taxon>
        <taxon>Ecdysozoa</taxon>
        <taxon>Arthropoda</taxon>
        <taxon>Hexapoda</taxon>
        <taxon>Insecta</taxon>
        <taxon>Pterygota</taxon>
        <taxon>Neoptera</taxon>
        <taxon>Endopterygota</taxon>
        <taxon>Diptera</taxon>
        <taxon>Brachycera</taxon>
        <taxon>Muscomorpha</taxon>
        <taxon>Hippoboscoidea</taxon>
        <taxon>Glossinidae</taxon>
        <taxon>Glossina</taxon>
    </lineage>
</organism>
<sequence>MCMNTDGGSIATVNTLHCRMLLIAFVCPGIEATDMGYVSRYAFKHTCWKGANDDHDFLNKSILADEAHFELTAYSTACAAARENNRLISLNHAFWSGSDSICATLSALYGYTFLSLWHLCRKNNHVKRRWWIGTVDLPEGDFHLQSEDNRSCINISVLLEHSLEGNSLVGPDFKSTFQAIYHEKRTYQKTKKK</sequence>
<name>A0A1B0A962_GLOPL</name>
<evidence type="ECO:0000313" key="1">
    <source>
        <dbReference type="EnsemblMetazoa" id="GPAI038252-PA"/>
    </source>
</evidence>
<protein>
    <submittedName>
        <fullName evidence="1">Uncharacterized protein</fullName>
    </submittedName>
</protein>
<dbReference type="AlphaFoldDB" id="A0A1B0A962"/>
<keyword evidence="2" id="KW-1185">Reference proteome</keyword>